<keyword evidence="2 6" id="KW-1003">Cell membrane</keyword>
<dbReference type="InterPro" id="IPR032816">
    <property type="entry name" value="VTT_dom"/>
</dbReference>
<organism evidence="8 9">
    <name type="scientific">Anaeromyxobacter paludicola</name>
    <dbReference type="NCBI Taxonomy" id="2918171"/>
    <lineage>
        <taxon>Bacteria</taxon>
        <taxon>Pseudomonadati</taxon>
        <taxon>Myxococcota</taxon>
        <taxon>Myxococcia</taxon>
        <taxon>Myxococcales</taxon>
        <taxon>Cystobacterineae</taxon>
        <taxon>Anaeromyxobacteraceae</taxon>
        <taxon>Anaeromyxobacter</taxon>
    </lineage>
</organism>
<evidence type="ECO:0000256" key="4">
    <source>
        <dbReference type="ARBA" id="ARBA00022989"/>
    </source>
</evidence>
<sequence>MRLGGGRAGAAAALGVLALGAGAYLVPPVRAAVDEAVRALSLPDARRAVEAARTWLRGFGPWAPVASAALMVLQAVVAPLPAFVITFANGLLFGWAWGALLSWSSALAGAALCFWLSRALGRPAVERLAGGAAALERADRFFARHGRWAVLLARLLPFVPFDLVSYGAGLTAIGFWPFLAATGLGQLPATLLYSYLGESLTGSVRVLCWGFSLATALLALYWLAGRRALRGAAEARAAPLPGAGRGGGR</sequence>
<evidence type="ECO:0000259" key="7">
    <source>
        <dbReference type="Pfam" id="PF09335"/>
    </source>
</evidence>
<dbReference type="InterPro" id="IPR015414">
    <property type="entry name" value="TMEM64"/>
</dbReference>
<evidence type="ECO:0000256" key="1">
    <source>
        <dbReference type="ARBA" id="ARBA00004651"/>
    </source>
</evidence>
<evidence type="ECO:0000313" key="8">
    <source>
        <dbReference type="EMBL" id="BDG10009.1"/>
    </source>
</evidence>
<dbReference type="PANTHER" id="PTHR12677">
    <property type="entry name" value="GOLGI APPARATUS MEMBRANE PROTEIN TVP38-RELATED"/>
    <property type="match status" value="1"/>
</dbReference>
<comment type="caution">
    <text evidence="6">Lacks conserved residue(s) required for the propagation of feature annotation.</text>
</comment>
<feature type="transmembrane region" description="Helical" evidence="6">
    <location>
        <begin position="175"/>
        <end position="196"/>
    </location>
</feature>
<evidence type="ECO:0000313" key="9">
    <source>
        <dbReference type="Proteomes" id="UP001162734"/>
    </source>
</evidence>
<accession>A0ABN6N9X2</accession>
<evidence type="ECO:0000256" key="2">
    <source>
        <dbReference type="ARBA" id="ARBA00022475"/>
    </source>
</evidence>
<gene>
    <name evidence="8" type="ORF">AMPC_31220</name>
</gene>
<proteinExistence type="inferred from homology"/>
<keyword evidence="3 6" id="KW-0812">Transmembrane</keyword>
<evidence type="ECO:0000256" key="5">
    <source>
        <dbReference type="ARBA" id="ARBA00023136"/>
    </source>
</evidence>
<feature type="transmembrane region" description="Helical" evidence="6">
    <location>
        <begin position="95"/>
        <end position="117"/>
    </location>
</feature>
<keyword evidence="5 6" id="KW-0472">Membrane</keyword>
<dbReference type="PANTHER" id="PTHR12677:SF59">
    <property type="entry name" value="GOLGI APPARATUS MEMBRANE PROTEIN TVP38-RELATED"/>
    <property type="match status" value="1"/>
</dbReference>
<reference evidence="9" key="1">
    <citation type="journal article" date="2022" name="Int. J. Syst. Evol. Microbiol.">
        <title>Anaeromyxobacter oryzae sp. nov., Anaeromyxobacter diazotrophicus sp. nov. and Anaeromyxobacter paludicola sp. nov., isolated from paddy soils.</title>
        <authorList>
            <person name="Itoh H."/>
            <person name="Xu Z."/>
            <person name="Mise K."/>
            <person name="Masuda Y."/>
            <person name="Ushijima N."/>
            <person name="Hayakawa C."/>
            <person name="Shiratori Y."/>
            <person name="Senoo K."/>
        </authorList>
    </citation>
    <scope>NUCLEOTIDE SEQUENCE [LARGE SCALE GENOMIC DNA]</scope>
    <source>
        <strain evidence="9">Red630</strain>
    </source>
</reference>
<evidence type="ECO:0000256" key="6">
    <source>
        <dbReference type="RuleBase" id="RU366058"/>
    </source>
</evidence>
<feature type="transmembrane region" description="Helical" evidence="6">
    <location>
        <begin position="202"/>
        <end position="224"/>
    </location>
</feature>
<keyword evidence="9" id="KW-1185">Reference proteome</keyword>
<dbReference type="Pfam" id="PF09335">
    <property type="entry name" value="VTT_dom"/>
    <property type="match status" value="1"/>
</dbReference>
<dbReference type="Proteomes" id="UP001162734">
    <property type="component" value="Chromosome"/>
</dbReference>
<evidence type="ECO:0000256" key="3">
    <source>
        <dbReference type="ARBA" id="ARBA00022692"/>
    </source>
</evidence>
<comment type="subcellular location">
    <subcellularLocation>
        <location evidence="1 6">Cell membrane</location>
        <topology evidence="1 6">Multi-pass membrane protein</topology>
    </subcellularLocation>
</comment>
<feature type="domain" description="VTT" evidence="7">
    <location>
        <begin position="80"/>
        <end position="198"/>
    </location>
</feature>
<feature type="transmembrane region" description="Helical" evidence="6">
    <location>
        <begin position="65"/>
        <end position="88"/>
    </location>
</feature>
<protein>
    <recommendedName>
        <fullName evidence="6">TVP38/TMEM64 family membrane protein</fullName>
    </recommendedName>
</protein>
<keyword evidence="4 6" id="KW-1133">Transmembrane helix</keyword>
<dbReference type="EMBL" id="AP025592">
    <property type="protein sequence ID" value="BDG10009.1"/>
    <property type="molecule type" value="Genomic_DNA"/>
</dbReference>
<name>A0ABN6N9X2_9BACT</name>
<dbReference type="RefSeq" id="WP_248342405.1">
    <property type="nucleotide sequence ID" value="NZ_AP025592.1"/>
</dbReference>
<comment type="similarity">
    <text evidence="6">Belongs to the TVP38/TMEM64 family.</text>
</comment>